<dbReference type="Proteomes" id="UP001521222">
    <property type="component" value="Unassembled WGS sequence"/>
</dbReference>
<dbReference type="Pfam" id="PF01400">
    <property type="entry name" value="Astacin"/>
    <property type="match status" value="1"/>
</dbReference>
<gene>
    <name evidence="2" type="ORF">SLS59_002685</name>
</gene>
<accession>A0ABR3RRB9</accession>
<organism evidence="2 3">
    <name type="scientific">Nothophoma quercina</name>
    <dbReference type="NCBI Taxonomy" id="749835"/>
    <lineage>
        <taxon>Eukaryota</taxon>
        <taxon>Fungi</taxon>
        <taxon>Dikarya</taxon>
        <taxon>Ascomycota</taxon>
        <taxon>Pezizomycotina</taxon>
        <taxon>Dothideomycetes</taxon>
        <taxon>Pleosporomycetidae</taxon>
        <taxon>Pleosporales</taxon>
        <taxon>Pleosporineae</taxon>
        <taxon>Didymellaceae</taxon>
        <taxon>Nothophoma</taxon>
    </lineage>
</organism>
<keyword evidence="3" id="KW-1185">Reference proteome</keyword>
<name>A0ABR3RRB9_9PLEO</name>
<reference evidence="2 3" key="1">
    <citation type="submission" date="2024-02" db="EMBL/GenBank/DDBJ databases">
        <title>De novo assembly and annotation of 12 fungi associated with fruit tree decline syndrome in Ontario, Canada.</title>
        <authorList>
            <person name="Sulman M."/>
            <person name="Ellouze W."/>
            <person name="Ilyukhin E."/>
        </authorList>
    </citation>
    <scope>NUCLEOTIDE SEQUENCE [LARGE SCALE GENOMIC DNA]</scope>
    <source>
        <strain evidence="2 3">M97-236</strain>
    </source>
</reference>
<dbReference type="InterPro" id="IPR001506">
    <property type="entry name" value="Peptidase_M12A"/>
</dbReference>
<protein>
    <recommendedName>
        <fullName evidence="1">Peptidase M12A domain-containing protein</fullName>
    </recommendedName>
</protein>
<feature type="domain" description="Peptidase M12A" evidence="1">
    <location>
        <begin position="4"/>
        <end position="69"/>
    </location>
</feature>
<proteinExistence type="predicted"/>
<evidence type="ECO:0000313" key="2">
    <source>
        <dbReference type="EMBL" id="KAL1606983.1"/>
    </source>
</evidence>
<evidence type="ECO:0000313" key="3">
    <source>
        <dbReference type="Proteomes" id="UP001521222"/>
    </source>
</evidence>
<dbReference type="EMBL" id="JAKIXB020000007">
    <property type="protein sequence ID" value="KAL1606983.1"/>
    <property type="molecule type" value="Genomic_DNA"/>
</dbReference>
<dbReference type="Gene3D" id="3.40.390.10">
    <property type="entry name" value="Collagenase (Catalytic Domain)"/>
    <property type="match status" value="1"/>
</dbReference>
<sequence length="139" mass="16305">MPHMMHEHQRADRDKFIQVLYKDLGDYRSCYQKVIIRETYMTEDGFCWNYKNVLRYGCSCWESTTSITINGESIDAGSKDFNYKSITIYNSVDWAEQDCIDNFKNCPLACWKDPDNHLKDPGEIANPPGVISRLNYERI</sequence>
<comment type="caution">
    <text evidence="2">The sequence shown here is derived from an EMBL/GenBank/DDBJ whole genome shotgun (WGS) entry which is preliminary data.</text>
</comment>
<evidence type="ECO:0000259" key="1">
    <source>
        <dbReference type="Pfam" id="PF01400"/>
    </source>
</evidence>
<dbReference type="InterPro" id="IPR024079">
    <property type="entry name" value="MetalloPept_cat_dom_sf"/>
</dbReference>